<dbReference type="RefSeq" id="WP_201953860.1">
    <property type="nucleotide sequence ID" value="NZ_JAERRJ010000012.1"/>
</dbReference>
<sequence length="81" mass="8568">MEKVSCRSCGTCVLAEKFSPQHTSVQWNPTALAACTELSAHGLRAHTCAALRASIEAAVASGELPVSTRDVDVRTRGRTVV</sequence>
<gene>
    <name evidence="1" type="ORF">JK358_28995</name>
</gene>
<dbReference type="EMBL" id="JAERRJ010000012">
    <property type="protein sequence ID" value="MBL1078451.1"/>
    <property type="molecule type" value="Genomic_DNA"/>
</dbReference>
<organism evidence="1 2">
    <name type="scientific">Nocardia acididurans</name>
    <dbReference type="NCBI Taxonomy" id="2802282"/>
    <lineage>
        <taxon>Bacteria</taxon>
        <taxon>Bacillati</taxon>
        <taxon>Actinomycetota</taxon>
        <taxon>Actinomycetes</taxon>
        <taxon>Mycobacteriales</taxon>
        <taxon>Nocardiaceae</taxon>
        <taxon>Nocardia</taxon>
    </lineage>
</organism>
<keyword evidence="2" id="KW-1185">Reference proteome</keyword>
<reference evidence="1 2" key="1">
    <citation type="submission" date="2021-01" db="EMBL/GenBank/DDBJ databases">
        <title>WGS of actinomycetes isolated from Thailand.</title>
        <authorList>
            <person name="Thawai C."/>
        </authorList>
    </citation>
    <scope>NUCLEOTIDE SEQUENCE [LARGE SCALE GENOMIC DNA]</scope>
    <source>
        <strain evidence="1 2">LPG 2</strain>
    </source>
</reference>
<evidence type="ECO:0000313" key="1">
    <source>
        <dbReference type="EMBL" id="MBL1078451.1"/>
    </source>
</evidence>
<evidence type="ECO:0000313" key="2">
    <source>
        <dbReference type="Proteomes" id="UP000602198"/>
    </source>
</evidence>
<accession>A0ABS1MCS1</accession>
<protein>
    <recommendedName>
        <fullName evidence="3">Ferredoxin</fullName>
    </recommendedName>
</protein>
<dbReference type="Proteomes" id="UP000602198">
    <property type="component" value="Unassembled WGS sequence"/>
</dbReference>
<evidence type="ECO:0008006" key="3">
    <source>
        <dbReference type="Google" id="ProtNLM"/>
    </source>
</evidence>
<proteinExistence type="predicted"/>
<dbReference type="PROSITE" id="PS51257">
    <property type="entry name" value="PROKAR_LIPOPROTEIN"/>
    <property type="match status" value="1"/>
</dbReference>
<comment type="caution">
    <text evidence="1">The sequence shown here is derived from an EMBL/GenBank/DDBJ whole genome shotgun (WGS) entry which is preliminary data.</text>
</comment>
<name>A0ABS1MCS1_9NOCA</name>